<protein>
    <recommendedName>
        <fullName evidence="3">C-type lectin domain-containing protein</fullName>
    </recommendedName>
</protein>
<reference evidence="4" key="1">
    <citation type="submission" date="2021-02" db="EMBL/GenBank/DDBJ databases">
        <authorList>
            <person name="Nowell W R."/>
        </authorList>
    </citation>
    <scope>NUCLEOTIDE SEQUENCE</scope>
    <source>
        <strain evidence="4">Ploen Becks lab</strain>
    </source>
</reference>
<comment type="caution">
    <text evidence="4">The sequence shown here is derived from an EMBL/GenBank/DDBJ whole genome shotgun (WGS) entry which is preliminary data.</text>
</comment>
<dbReference type="AlphaFoldDB" id="A0A813LZ14"/>
<evidence type="ECO:0000256" key="2">
    <source>
        <dbReference type="SAM" id="SignalP"/>
    </source>
</evidence>
<keyword evidence="1" id="KW-0812">Transmembrane</keyword>
<feature type="signal peptide" evidence="2">
    <location>
        <begin position="1"/>
        <end position="20"/>
    </location>
</feature>
<evidence type="ECO:0000256" key="1">
    <source>
        <dbReference type="SAM" id="Phobius"/>
    </source>
</evidence>
<organism evidence="4 5">
    <name type="scientific">Brachionus calyciflorus</name>
    <dbReference type="NCBI Taxonomy" id="104777"/>
    <lineage>
        <taxon>Eukaryota</taxon>
        <taxon>Metazoa</taxon>
        <taxon>Spiralia</taxon>
        <taxon>Gnathifera</taxon>
        <taxon>Rotifera</taxon>
        <taxon>Eurotatoria</taxon>
        <taxon>Monogononta</taxon>
        <taxon>Pseudotrocha</taxon>
        <taxon>Ploima</taxon>
        <taxon>Brachionidae</taxon>
        <taxon>Brachionus</taxon>
    </lineage>
</organism>
<dbReference type="OrthoDB" id="10383312at2759"/>
<dbReference type="CDD" id="cd00037">
    <property type="entry name" value="CLECT"/>
    <property type="match status" value="1"/>
</dbReference>
<sequence>MKPYFYFVLAFILNFGTIESIDGPKKVLWFLFDKSQNPDSEFYCPQKHLVTKIEDLCYHFYTFKKTQKSAQEICKKVSHRLVEIDSEKTQQALFESMDKFLFASDIKSFRFHIGAVYNIDSKFYWNNSNFLLDPNLFCQKLSKFSFLLQPKSNMTCLELIHKDPNYKSINGFNTCLKIVDCQSVRYAICEWRGDTIQSYNLELTAQLINSYISLLVVLGLFSFLWIILYRVHKFRVKNISSKACADYLEEMKIFNLRTRD</sequence>
<feature type="transmembrane region" description="Helical" evidence="1">
    <location>
        <begin position="211"/>
        <end position="231"/>
    </location>
</feature>
<keyword evidence="1" id="KW-0472">Membrane</keyword>
<keyword evidence="5" id="KW-1185">Reference proteome</keyword>
<dbReference type="SMART" id="SM00034">
    <property type="entry name" value="CLECT"/>
    <property type="match status" value="1"/>
</dbReference>
<name>A0A813LZ14_9BILA</name>
<keyword evidence="1" id="KW-1133">Transmembrane helix</keyword>
<feature type="domain" description="C-type lectin" evidence="3">
    <location>
        <begin position="44"/>
        <end position="190"/>
    </location>
</feature>
<dbReference type="EMBL" id="CAJNOC010000028">
    <property type="protein sequence ID" value="CAF0708031.1"/>
    <property type="molecule type" value="Genomic_DNA"/>
</dbReference>
<proteinExistence type="predicted"/>
<evidence type="ECO:0000313" key="5">
    <source>
        <dbReference type="Proteomes" id="UP000663879"/>
    </source>
</evidence>
<keyword evidence="2" id="KW-0732">Signal</keyword>
<dbReference type="InterPro" id="IPR016187">
    <property type="entry name" value="CTDL_fold"/>
</dbReference>
<dbReference type="Proteomes" id="UP000663879">
    <property type="component" value="Unassembled WGS sequence"/>
</dbReference>
<dbReference type="InterPro" id="IPR016186">
    <property type="entry name" value="C-type_lectin-like/link_sf"/>
</dbReference>
<dbReference type="SUPFAM" id="SSF56436">
    <property type="entry name" value="C-type lectin-like"/>
    <property type="match status" value="1"/>
</dbReference>
<accession>A0A813LZ14</accession>
<dbReference type="InterPro" id="IPR001304">
    <property type="entry name" value="C-type_lectin-like"/>
</dbReference>
<dbReference type="Gene3D" id="3.10.100.10">
    <property type="entry name" value="Mannose-Binding Protein A, subunit A"/>
    <property type="match status" value="1"/>
</dbReference>
<evidence type="ECO:0000313" key="4">
    <source>
        <dbReference type="EMBL" id="CAF0708031.1"/>
    </source>
</evidence>
<gene>
    <name evidence="4" type="ORF">OXX778_LOCUS554</name>
</gene>
<evidence type="ECO:0000259" key="3">
    <source>
        <dbReference type="SMART" id="SM00034"/>
    </source>
</evidence>
<feature type="chain" id="PRO_5032819060" description="C-type lectin domain-containing protein" evidence="2">
    <location>
        <begin position="21"/>
        <end position="260"/>
    </location>
</feature>